<comment type="caution">
    <text evidence="1">The sequence shown here is derived from an EMBL/GenBank/DDBJ whole genome shotgun (WGS) entry which is preliminary data.</text>
</comment>
<gene>
    <name evidence="1" type="ORF">M8744_02785</name>
</gene>
<evidence type="ECO:0000313" key="2">
    <source>
        <dbReference type="Proteomes" id="UP001203036"/>
    </source>
</evidence>
<proteinExistence type="predicted"/>
<reference evidence="1" key="1">
    <citation type="submission" date="2022-06" db="EMBL/GenBank/DDBJ databases">
        <title>Lutimaribacter sp. EGI FJ00013, a novel bacterium isolated from a salt lake sediment enrichment.</title>
        <authorList>
            <person name="Gao L."/>
            <person name="Fang B.-Z."/>
            <person name="Li W.-J."/>
        </authorList>
    </citation>
    <scope>NUCLEOTIDE SEQUENCE</scope>
    <source>
        <strain evidence="1">EGI FJ00013</strain>
    </source>
</reference>
<accession>A0ACC5ZSY9</accession>
<organism evidence="1 2">
    <name type="scientific">Lutimaribacter degradans</name>
    <dbReference type="NCBI Taxonomy" id="2945989"/>
    <lineage>
        <taxon>Bacteria</taxon>
        <taxon>Pseudomonadati</taxon>
        <taxon>Pseudomonadota</taxon>
        <taxon>Alphaproteobacteria</taxon>
        <taxon>Rhodobacterales</taxon>
        <taxon>Roseobacteraceae</taxon>
        <taxon>Lutimaribacter</taxon>
    </lineage>
</organism>
<sequence>MIYTVSKILGIAVVAYLAIALGLILSQRPGPLPEGGVLDFTGLIQAPFDPPQDAPRFRRTHFVATDGNRLPMTVVDDPAAPAAKPIVVMLHGSGWHGMQFDRLAWALRDVAELRAVTLRGHGADPVRRGDVDYVGQLEDDLAAAIGDADGRKVVLLGHSSGGGLVVRFAGGTHRGLIDGAILLAPFLQYDAPVTRENSGGWAHVLTRRIVGLSMLNMVGIRGLDGLKMIQFAIPRAVLDGPLGDTATTAYSWRLNLSYAPRRDYLSDVAALPPFLLVAGAQDQSLVAEGYEPLMSGATDNGRYHVLPDVGHLDVVDVSATETLIRGFLRDI</sequence>
<dbReference type="Proteomes" id="UP001203036">
    <property type="component" value="Unassembled WGS sequence"/>
</dbReference>
<keyword evidence="2" id="KW-1185">Reference proteome</keyword>
<dbReference type="EMBL" id="JAMQGO010000001">
    <property type="protein sequence ID" value="MCM2561063.1"/>
    <property type="molecule type" value="Genomic_DNA"/>
</dbReference>
<keyword evidence="1" id="KW-0378">Hydrolase</keyword>
<name>A0ACC5ZSY9_9RHOB</name>
<evidence type="ECO:0000313" key="1">
    <source>
        <dbReference type="EMBL" id="MCM2561063.1"/>
    </source>
</evidence>
<protein>
    <submittedName>
        <fullName evidence="1">Alpha/beta fold hydrolase</fullName>
    </submittedName>
</protein>